<evidence type="ECO:0000259" key="2">
    <source>
        <dbReference type="Pfam" id="PF07705"/>
    </source>
</evidence>
<reference evidence="4 5" key="1">
    <citation type="journal article" date="2012" name="J. Bacteriol.">
        <title>Complete genome sequence of a thermophilic methanogen, Methanocella conradii HZ254, isolated from Chinese rice field soil.</title>
        <authorList>
            <person name="Lu Z."/>
            <person name="Lu Y."/>
        </authorList>
    </citation>
    <scope>NUCLEOTIDE SEQUENCE [LARGE SCALE GENOMIC DNA]</scope>
    <source>
        <strain evidence="5">DSM 24694 / JCM 17849 / CGMCC 1.5162 / HZ254</strain>
    </source>
</reference>
<name>H8I8W6_METCZ</name>
<gene>
    <name evidence="4" type="ordered locus">Mtc_1691</name>
</gene>
<keyword evidence="1" id="KW-0812">Transmembrane</keyword>
<feature type="domain" description="DUF3344" evidence="3">
    <location>
        <begin position="11"/>
        <end position="281"/>
    </location>
</feature>
<feature type="domain" description="CARDB" evidence="2">
    <location>
        <begin position="291"/>
        <end position="375"/>
    </location>
</feature>
<dbReference type="EMBL" id="CP003243">
    <property type="protein sequence ID" value="AFD00437.1"/>
    <property type="molecule type" value="Genomic_DNA"/>
</dbReference>
<dbReference type="HOGENOM" id="CLU_459030_0_0_2"/>
<evidence type="ECO:0000313" key="5">
    <source>
        <dbReference type="Proteomes" id="UP000005233"/>
    </source>
</evidence>
<dbReference type="AlphaFoldDB" id="H8I8W6"/>
<feature type="transmembrane region" description="Helical" evidence="1">
    <location>
        <begin position="409"/>
        <end position="427"/>
    </location>
</feature>
<evidence type="ECO:0000259" key="3">
    <source>
        <dbReference type="Pfam" id="PF11824"/>
    </source>
</evidence>
<evidence type="ECO:0000256" key="1">
    <source>
        <dbReference type="SAM" id="Phobius"/>
    </source>
</evidence>
<dbReference type="Gene3D" id="2.60.40.10">
    <property type="entry name" value="Immunoglobulins"/>
    <property type="match status" value="2"/>
</dbReference>
<dbReference type="Pfam" id="PF07705">
    <property type="entry name" value="CARDB"/>
    <property type="match status" value="2"/>
</dbReference>
<dbReference type="OrthoDB" id="110387at2157"/>
<protein>
    <recommendedName>
        <fullName evidence="6">CARDB domain-containing protein</fullName>
    </recommendedName>
</protein>
<dbReference type="GeneID" id="11971832"/>
<dbReference type="InterPro" id="IPR013783">
    <property type="entry name" value="Ig-like_fold"/>
</dbReference>
<dbReference type="Proteomes" id="UP000005233">
    <property type="component" value="Chromosome"/>
</dbReference>
<dbReference type="InterPro" id="IPR011635">
    <property type="entry name" value="CARDB"/>
</dbReference>
<keyword evidence="1" id="KW-1133">Transmembrane helix</keyword>
<dbReference type="RefSeq" id="WP_014406268.1">
    <property type="nucleotide sequence ID" value="NC_017034.1"/>
</dbReference>
<dbReference type="KEGG" id="mez:Mtc_1691"/>
<keyword evidence="5" id="KW-1185">Reference proteome</keyword>
<sequence>MTFQTVGLVNPPVSCEFELPGEVEWARVYTGVWGGTPKYRGWAQVQVNDHLFDRAILYGEDDTNDNVFVTGYGVYWIAYDATSWLKKGDNKVTVNTSQRDPESKIDGRVYAIFVVAAIKDTKGKVTEYWVTEGNVNLHSTGWTAGTNANELDDTSVTFSGVDTSGEKATLTTIELTGTRGQPDYIQLNGKDLGSPPADQSLYLPGAIDIGDECSFNANGGTGVSSRYVDVETFDVTGKLTGHDTLTFQRGRDLNGDGEITTTGDKPEGEDYIHPVFAMITVQKAKTAATGPDLAIEGVSAVNAYEGETGQLVATLKNLGTTVDSADVTFSVDGKELTTRHVAVDKSGIQQVSADWKATSGEHVIKVEARVDGDTDASNNVGSATIKVGSLPDLVLTMSAPTRPGASNQAGTPFILTAIGIVLTFALVSLRPPGKRPRSILPAIVLLSVALIALQYSLPAVQAADDSGLYLLPVSVKNIGGSNTPAFNLTIYIDGHKAALKSINEGVRAGEEKKLDIPLYSSSGKHKIKVIADEAGLIKEANKANNVAEADYDLP</sequence>
<keyword evidence="1" id="KW-0472">Membrane</keyword>
<dbReference type="InterPro" id="IPR021779">
    <property type="entry name" value="DUF3344"/>
</dbReference>
<evidence type="ECO:0008006" key="6">
    <source>
        <dbReference type="Google" id="ProtNLM"/>
    </source>
</evidence>
<evidence type="ECO:0000313" key="4">
    <source>
        <dbReference type="EMBL" id="AFD00437.1"/>
    </source>
</evidence>
<dbReference type="STRING" id="1041930.Mtc_1691"/>
<dbReference type="Pfam" id="PF11824">
    <property type="entry name" value="DUF3344"/>
    <property type="match status" value="1"/>
</dbReference>
<dbReference type="eggNOG" id="arCOG03549">
    <property type="taxonomic scope" value="Archaea"/>
</dbReference>
<accession>H8I8W6</accession>
<feature type="domain" description="CARDB" evidence="2">
    <location>
        <begin position="471"/>
        <end position="548"/>
    </location>
</feature>
<organism evidence="4 5">
    <name type="scientific">Methanocella conradii (strain DSM 24694 / JCM 17849 / CGMCC 1.5162 / HZ254)</name>
    <dbReference type="NCBI Taxonomy" id="1041930"/>
    <lineage>
        <taxon>Archaea</taxon>
        <taxon>Methanobacteriati</taxon>
        <taxon>Methanobacteriota</taxon>
        <taxon>Stenosarchaea group</taxon>
        <taxon>Methanomicrobia</taxon>
        <taxon>Methanocellales</taxon>
        <taxon>Methanocellaceae</taxon>
        <taxon>Methanocella</taxon>
    </lineage>
</organism>
<proteinExistence type="predicted"/>
<feature type="transmembrane region" description="Helical" evidence="1">
    <location>
        <begin position="439"/>
        <end position="457"/>
    </location>
</feature>